<dbReference type="EMBL" id="VSWD01000009">
    <property type="protein sequence ID" value="KAK3092591.1"/>
    <property type="molecule type" value="Genomic_DNA"/>
</dbReference>
<organism evidence="2 3">
    <name type="scientific">Pinctada imbricata</name>
    <name type="common">Atlantic pearl-oyster</name>
    <name type="synonym">Pinctada martensii</name>
    <dbReference type="NCBI Taxonomy" id="66713"/>
    <lineage>
        <taxon>Eukaryota</taxon>
        <taxon>Metazoa</taxon>
        <taxon>Spiralia</taxon>
        <taxon>Lophotrochozoa</taxon>
        <taxon>Mollusca</taxon>
        <taxon>Bivalvia</taxon>
        <taxon>Autobranchia</taxon>
        <taxon>Pteriomorphia</taxon>
        <taxon>Pterioida</taxon>
        <taxon>Pterioidea</taxon>
        <taxon>Pteriidae</taxon>
        <taxon>Pinctada</taxon>
    </lineage>
</organism>
<evidence type="ECO:0000313" key="3">
    <source>
        <dbReference type="Proteomes" id="UP001186944"/>
    </source>
</evidence>
<accession>A0AA89C2Y3</accession>
<gene>
    <name evidence="2" type="ORF">FSP39_004733</name>
</gene>
<evidence type="ECO:0000313" key="2">
    <source>
        <dbReference type="EMBL" id="KAK3092591.1"/>
    </source>
</evidence>
<protein>
    <submittedName>
        <fullName evidence="2">Uncharacterized protein</fullName>
    </submittedName>
</protein>
<name>A0AA89C2Y3_PINIB</name>
<sequence>MEDTYKSYSGYHQPNRSYEEGACDFCHQNHVKVRPLLCMKHFFCRVCEDFAPKFKRRDYRCSKCSTKVRKENRFDLKMIDECMSRHLGRPEKPQFREIAVNFGGSDVVTFLDETDSEDDLAGNNTEWDQLFRDLASDSPATVPRITRDTGKQKSSKHLYHEPSCTSPSARLCPQISVPSLRQSHSEVNESSEGFLVERDISPTPDDLSVHSLQESELRCQEPELVSNSRSITVEDNEAPAYGTATPYPSYSEIESYRLQDIGTEAESERVYTEEFRKEDTERWKANDTVYEELERGSSPVKVCRLEDPVRRMSDLTSGSGSDSEIGEIEGPTWYGTSYSDDCLTEERKEEKDDFWD</sequence>
<feature type="region of interest" description="Disordered" evidence="1">
    <location>
        <begin position="138"/>
        <end position="163"/>
    </location>
</feature>
<comment type="caution">
    <text evidence="2">The sequence shown here is derived from an EMBL/GenBank/DDBJ whole genome shotgun (WGS) entry which is preliminary data.</text>
</comment>
<feature type="region of interest" description="Disordered" evidence="1">
    <location>
        <begin position="312"/>
        <end position="356"/>
    </location>
</feature>
<keyword evidence="3" id="KW-1185">Reference proteome</keyword>
<dbReference type="AlphaFoldDB" id="A0AA89C2Y3"/>
<reference evidence="2" key="1">
    <citation type="submission" date="2019-08" db="EMBL/GenBank/DDBJ databases">
        <title>The improved chromosome-level genome for the pearl oyster Pinctada fucata martensii using PacBio sequencing and Hi-C.</title>
        <authorList>
            <person name="Zheng Z."/>
        </authorList>
    </citation>
    <scope>NUCLEOTIDE SEQUENCE</scope>
    <source>
        <strain evidence="2">ZZ-2019</strain>
        <tissue evidence="2">Adductor muscle</tissue>
    </source>
</reference>
<proteinExistence type="predicted"/>
<dbReference type="Proteomes" id="UP001186944">
    <property type="component" value="Unassembled WGS sequence"/>
</dbReference>
<evidence type="ECO:0000256" key="1">
    <source>
        <dbReference type="SAM" id="MobiDB-lite"/>
    </source>
</evidence>